<gene>
    <name evidence="1" type="ORF">Amon02_000959700</name>
</gene>
<organism evidence="1 2">
    <name type="scientific">Ambrosiozyma monospora</name>
    <name type="common">Yeast</name>
    <name type="synonym">Endomycopsis monosporus</name>
    <dbReference type="NCBI Taxonomy" id="43982"/>
    <lineage>
        <taxon>Eukaryota</taxon>
        <taxon>Fungi</taxon>
        <taxon>Dikarya</taxon>
        <taxon>Ascomycota</taxon>
        <taxon>Saccharomycotina</taxon>
        <taxon>Pichiomycetes</taxon>
        <taxon>Pichiales</taxon>
        <taxon>Pichiaceae</taxon>
        <taxon>Ambrosiozyma</taxon>
    </lineage>
</organism>
<name>A0ACB5TTS5_AMBMO</name>
<reference evidence="1" key="1">
    <citation type="submission" date="2023-04" db="EMBL/GenBank/DDBJ databases">
        <title>Ambrosiozyma monospora NBRC 10751.</title>
        <authorList>
            <person name="Ichikawa N."/>
            <person name="Sato H."/>
            <person name="Tonouchi N."/>
        </authorList>
    </citation>
    <scope>NUCLEOTIDE SEQUENCE</scope>
    <source>
        <strain evidence="1">NBRC 10751</strain>
    </source>
</reference>
<proteinExistence type="predicted"/>
<dbReference type="Proteomes" id="UP001165064">
    <property type="component" value="Unassembled WGS sequence"/>
</dbReference>
<keyword evidence="2" id="KW-1185">Reference proteome</keyword>
<evidence type="ECO:0000313" key="2">
    <source>
        <dbReference type="Proteomes" id="UP001165064"/>
    </source>
</evidence>
<comment type="caution">
    <text evidence="1">The sequence shown here is derived from an EMBL/GenBank/DDBJ whole genome shotgun (WGS) entry which is preliminary data.</text>
</comment>
<sequence>MAPPTIICIGMAGSGKTTFMQRLNSHLHTKKNVPYVINLDPAVLNVPFGCNIDIRDSIKYKKVMENYNLGPNGAIVTSLNLFSTKIDQVIGLVEKKKDKVDYCIIDTPGQIECFIWSASGSIITEALASTFPTVIAYIIDTPRCSSPTTFISNMLYACSILYKTKLPMIVVFNKTDVRDAEFAKEWMTDFESFQEALKSNAELNDETSNGSGYMGSLVNSMSLMLEEFYSTLDVVSCSAYTGAGFDDFMKAVDNKVDEYNEFYLKERERIIEQKKEAEAKKKEKNLTHLMKDLGLKTKKEKKSDSDDVDVLSDLSSEEEEEDDGYEDGLVEPDDEEPEREYTFPEDRNGEINANTNC</sequence>
<dbReference type="EMBL" id="BSXS01009079">
    <property type="protein sequence ID" value="GME94549.1"/>
    <property type="molecule type" value="Genomic_DNA"/>
</dbReference>
<accession>A0ACB5TTS5</accession>
<protein>
    <submittedName>
        <fullName evidence="1">Unnamed protein product</fullName>
    </submittedName>
</protein>
<evidence type="ECO:0000313" key="1">
    <source>
        <dbReference type="EMBL" id="GME94549.1"/>
    </source>
</evidence>